<evidence type="ECO:0000256" key="1">
    <source>
        <dbReference type="SAM" id="Phobius"/>
    </source>
</evidence>
<accession>A0ABV8L6J0</accession>
<evidence type="ECO:0000313" key="2">
    <source>
        <dbReference type="EMBL" id="MFC4125864.1"/>
    </source>
</evidence>
<organism evidence="2 3">
    <name type="scientific">Nocardia rhizosphaerae</name>
    <dbReference type="NCBI Taxonomy" id="1691571"/>
    <lineage>
        <taxon>Bacteria</taxon>
        <taxon>Bacillati</taxon>
        <taxon>Actinomycetota</taxon>
        <taxon>Actinomycetes</taxon>
        <taxon>Mycobacteriales</taxon>
        <taxon>Nocardiaceae</taxon>
        <taxon>Nocardia</taxon>
    </lineage>
</organism>
<keyword evidence="1" id="KW-1133">Transmembrane helix</keyword>
<dbReference type="Proteomes" id="UP001595767">
    <property type="component" value="Unassembled WGS sequence"/>
</dbReference>
<sequence>MPRFLGHALLALVLPLLGALFAAYQTDTLNLFLILLFFPGWLPGCVMAAVFCYTSASTYVRCQALENPDHLTIRGHPKFVAAVHAMAN</sequence>
<gene>
    <name evidence="2" type="ORF">ACFOW8_13065</name>
</gene>
<keyword evidence="1" id="KW-0472">Membrane</keyword>
<keyword evidence="1" id="KW-0812">Transmembrane</keyword>
<proteinExistence type="predicted"/>
<name>A0ABV8L6J0_9NOCA</name>
<comment type="caution">
    <text evidence="2">The sequence shown here is derived from an EMBL/GenBank/DDBJ whole genome shotgun (WGS) entry which is preliminary data.</text>
</comment>
<evidence type="ECO:0000313" key="3">
    <source>
        <dbReference type="Proteomes" id="UP001595767"/>
    </source>
</evidence>
<protein>
    <submittedName>
        <fullName evidence="2">Uncharacterized protein</fullName>
    </submittedName>
</protein>
<reference evidence="3" key="1">
    <citation type="journal article" date="2019" name="Int. J. Syst. Evol. Microbiol.">
        <title>The Global Catalogue of Microorganisms (GCM) 10K type strain sequencing project: providing services to taxonomists for standard genome sequencing and annotation.</title>
        <authorList>
            <consortium name="The Broad Institute Genomics Platform"/>
            <consortium name="The Broad Institute Genome Sequencing Center for Infectious Disease"/>
            <person name="Wu L."/>
            <person name="Ma J."/>
        </authorList>
    </citation>
    <scope>NUCLEOTIDE SEQUENCE [LARGE SCALE GENOMIC DNA]</scope>
    <source>
        <strain evidence="3">CGMCC 4.7204</strain>
    </source>
</reference>
<feature type="transmembrane region" description="Helical" evidence="1">
    <location>
        <begin position="32"/>
        <end position="53"/>
    </location>
</feature>
<keyword evidence="3" id="KW-1185">Reference proteome</keyword>
<dbReference type="RefSeq" id="WP_378550578.1">
    <property type="nucleotide sequence ID" value="NZ_JBHSBA010000005.1"/>
</dbReference>
<dbReference type="EMBL" id="JBHSBA010000005">
    <property type="protein sequence ID" value="MFC4125864.1"/>
    <property type="molecule type" value="Genomic_DNA"/>
</dbReference>